<proteinExistence type="predicted"/>
<organism evidence="1 2">
    <name type="scientific">Panagrolaimus sp. ES5</name>
    <dbReference type="NCBI Taxonomy" id="591445"/>
    <lineage>
        <taxon>Eukaryota</taxon>
        <taxon>Metazoa</taxon>
        <taxon>Ecdysozoa</taxon>
        <taxon>Nematoda</taxon>
        <taxon>Chromadorea</taxon>
        <taxon>Rhabditida</taxon>
        <taxon>Tylenchina</taxon>
        <taxon>Panagrolaimomorpha</taxon>
        <taxon>Panagrolaimoidea</taxon>
        <taxon>Panagrolaimidae</taxon>
        <taxon>Panagrolaimus</taxon>
    </lineage>
</organism>
<dbReference type="WBParaSite" id="ES5_v2.g29445.t1">
    <property type="protein sequence ID" value="ES5_v2.g29445.t1"/>
    <property type="gene ID" value="ES5_v2.g29445"/>
</dbReference>
<accession>A0AC34GIG1</accession>
<evidence type="ECO:0000313" key="2">
    <source>
        <dbReference type="WBParaSite" id="ES5_v2.g29445.t1"/>
    </source>
</evidence>
<protein>
    <submittedName>
        <fullName evidence="2">Uncharacterized protein</fullName>
    </submittedName>
</protein>
<sequence length="53" mass="5255">MSSGSPVPSVPPPSAGPSTAATSSAEKEPLSKSLLNFAPGSDEMVVAQNLKIS</sequence>
<reference evidence="2" key="1">
    <citation type="submission" date="2022-11" db="UniProtKB">
        <authorList>
            <consortium name="WormBaseParasite"/>
        </authorList>
    </citation>
    <scope>IDENTIFICATION</scope>
</reference>
<name>A0AC34GIG1_9BILA</name>
<evidence type="ECO:0000313" key="1">
    <source>
        <dbReference type="Proteomes" id="UP000887579"/>
    </source>
</evidence>
<dbReference type="Proteomes" id="UP000887579">
    <property type="component" value="Unplaced"/>
</dbReference>